<accession>A0A845UZC3</accession>
<comment type="catalytic activity">
    <reaction evidence="1">
        <text>UDP-N-acetyl-alpha-D-muramoyl-L-alanyl-L-glutamate + ATP + H2O = UDP-N-acetyl-alpha-D-muramoyl-L-alanyl-D-glutamate + AMP + diphosphate + H(+)</text>
        <dbReference type="Rhea" id="RHEA:58812"/>
        <dbReference type="ChEBI" id="CHEBI:15377"/>
        <dbReference type="ChEBI" id="CHEBI:15378"/>
        <dbReference type="ChEBI" id="CHEBI:30616"/>
        <dbReference type="ChEBI" id="CHEBI:33019"/>
        <dbReference type="ChEBI" id="CHEBI:83900"/>
        <dbReference type="ChEBI" id="CHEBI:142725"/>
        <dbReference type="ChEBI" id="CHEBI:456215"/>
        <dbReference type="EC" id="5.1.1.23"/>
    </reaction>
</comment>
<protein>
    <recommendedName>
        <fullName evidence="1">UDP-N-acetyl-alpha-D-muramoyl-L-alanyl-L-glutamate epimerase</fullName>
        <ecNumber evidence="1">5.1.1.23</ecNumber>
    </recommendedName>
    <alternativeName>
        <fullName evidence="1">UDP-MurNAc-L-Ala-L-Glu epimerase</fullName>
    </alternativeName>
</protein>
<dbReference type="InterPro" id="IPR058741">
    <property type="entry name" value="MurL_C"/>
</dbReference>
<dbReference type="InterPro" id="IPR058740">
    <property type="entry name" value="MurL_N"/>
</dbReference>
<comment type="similarity">
    <text evidence="1">Belongs to the MurL family.</text>
</comment>
<dbReference type="GO" id="GO:0051301">
    <property type="term" value="P:cell division"/>
    <property type="evidence" value="ECO:0007669"/>
    <property type="project" value="UniProtKB-KW"/>
</dbReference>
<keyword evidence="1" id="KW-0132">Cell division</keyword>
<keyword evidence="1" id="KW-0133">Cell shape</keyword>
<comment type="function">
    <text evidence="1">Cell wall formation. Catalyzes epimerization of the terminal L-glutamate in UDP-N-acetyl-alpha-D-muramoyl-L-alanyl-L-glutamate.</text>
</comment>
<keyword evidence="1" id="KW-0573">Peptidoglycan synthesis</keyword>
<reference evidence="4 5" key="1">
    <citation type="submission" date="2020-02" db="EMBL/GenBank/DDBJ databases">
        <authorList>
            <person name="Zhang X.-Y."/>
        </authorList>
    </citation>
    <scope>NUCLEOTIDE SEQUENCE [LARGE SCALE GENOMIC DNA]</scope>
    <source>
        <strain evidence="4 5">C33</strain>
    </source>
</reference>
<feature type="domain" description="MurL N-terminal" evidence="3">
    <location>
        <begin position="10"/>
        <end position="290"/>
    </location>
</feature>
<dbReference type="Pfam" id="PF26298">
    <property type="entry name" value="MurL_epimerase_C"/>
    <property type="match status" value="1"/>
</dbReference>
<evidence type="ECO:0000259" key="2">
    <source>
        <dbReference type="Pfam" id="PF26298"/>
    </source>
</evidence>
<dbReference type="Proteomes" id="UP000484885">
    <property type="component" value="Unassembled WGS sequence"/>
</dbReference>
<comment type="caution">
    <text evidence="4">The sequence shown here is derived from an EMBL/GenBank/DDBJ whole genome shotgun (WGS) entry which is preliminary data.</text>
</comment>
<dbReference type="HAMAP" id="MF_02209">
    <property type="entry name" value="MurL"/>
    <property type="match status" value="1"/>
</dbReference>
<dbReference type="AlphaFoldDB" id="A0A845UZC3"/>
<dbReference type="RefSeq" id="WP_164212114.1">
    <property type="nucleotide sequence ID" value="NZ_JAAGSC010000043.1"/>
</dbReference>
<evidence type="ECO:0000313" key="5">
    <source>
        <dbReference type="Proteomes" id="UP000484885"/>
    </source>
</evidence>
<keyword evidence="1" id="KW-0961">Cell wall biogenesis/degradation</keyword>
<feature type="domain" description="MurL C-terminal" evidence="2">
    <location>
        <begin position="312"/>
        <end position="420"/>
    </location>
</feature>
<dbReference type="GO" id="GO:0004519">
    <property type="term" value="F:endonuclease activity"/>
    <property type="evidence" value="ECO:0007669"/>
    <property type="project" value="UniProtKB-KW"/>
</dbReference>
<name>A0A845UZC3_9GAMM</name>
<keyword evidence="5" id="KW-1185">Reference proteome</keyword>
<dbReference type="UniPathway" id="UPA00219"/>
<keyword evidence="1" id="KW-0131">Cell cycle</keyword>
<keyword evidence="4" id="KW-0378">Hydrolase</keyword>
<comment type="pathway">
    <text evidence="1">Cell wall biogenesis; peptidoglycan biosynthesis.</text>
</comment>
<evidence type="ECO:0000313" key="4">
    <source>
        <dbReference type="EMBL" id="NDY96737.1"/>
    </source>
</evidence>
<evidence type="ECO:0000259" key="3">
    <source>
        <dbReference type="Pfam" id="PF26299"/>
    </source>
</evidence>
<dbReference type="GO" id="GO:0009252">
    <property type="term" value="P:peptidoglycan biosynthetic process"/>
    <property type="evidence" value="ECO:0007669"/>
    <property type="project" value="UniProtKB-UniRule"/>
</dbReference>
<dbReference type="EMBL" id="JAAGSC010000043">
    <property type="protein sequence ID" value="NDY96737.1"/>
    <property type="molecule type" value="Genomic_DNA"/>
</dbReference>
<dbReference type="EC" id="5.1.1.23" evidence="1"/>
<dbReference type="Pfam" id="PF26299">
    <property type="entry name" value="MurL_N"/>
    <property type="match status" value="1"/>
</dbReference>
<keyword evidence="4" id="KW-0540">Nuclease</keyword>
<keyword evidence="4" id="KW-0255">Endonuclease</keyword>
<dbReference type="InterPro" id="IPR043689">
    <property type="entry name" value="MurL"/>
</dbReference>
<keyword evidence="1" id="KW-0413">Isomerase</keyword>
<organism evidence="4 5">
    <name type="scientific">Wenzhouxiangella limi</name>
    <dbReference type="NCBI Taxonomy" id="2707351"/>
    <lineage>
        <taxon>Bacteria</taxon>
        <taxon>Pseudomonadati</taxon>
        <taxon>Pseudomonadota</taxon>
        <taxon>Gammaproteobacteria</taxon>
        <taxon>Chromatiales</taxon>
        <taxon>Wenzhouxiangellaceae</taxon>
        <taxon>Wenzhouxiangella</taxon>
    </lineage>
</organism>
<proteinExistence type="inferred from homology"/>
<dbReference type="GO" id="GO:0008360">
    <property type="term" value="P:regulation of cell shape"/>
    <property type="evidence" value="ECO:0007669"/>
    <property type="project" value="UniProtKB-KW"/>
</dbReference>
<sequence>MQQDGPVGWQRQRSETFVFDGYEWCPKQGRAVFRYQLDGMTLSERFDFPLAEGAERRSKTEALGAALDLLHWTAGISYWKAGCPIQVVFAGRSPDAWQAAWLNRLYREGLAEFAYRQGLSAQKFEVFESDRPRPPAAPSQGLDDSFLVPMGGGKDSLVAWARLERLGRVAATLQVGQAGLIGSVAARTGSSHWRIERRIDPRLAELNAAGAYNGHVPITAINAAAAVVLALLHGHGGIAFANERSADEPTLFDDSGTPVNHQFAKTLAFERMLDAWVRHYLAPDLAVFSLLRQDRELAVCREFAGLRQFHDVFSSCNRNFHLDGPRTPRWCGDCPKCRFVYLGLAPFLPPAELRAIFGADLLDDERQIDGFERLLALDGQKPFECVGESNEARAAIQWLSRRPDWRDHAVVRSLAPKLKAVDVPELEALCQPGGSQLIPEGLLHAS</sequence>
<evidence type="ECO:0000256" key="1">
    <source>
        <dbReference type="HAMAP-Rule" id="MF_02209"/>
    </source>
</evidence>
<dbReference type="GO" id="GO:0005737">
    <property type="term" value="C:cytoplasm"/>
    <property type="evidence" value="ECO:0007669"/>
    <property type="project" value="UniProtKB-UniRule"/>
</dbReference>
<dbReference type="GO" id="GO:0016855">
    <property type="term" value="F:racemase and epimerase activity, acting on amino acids and derivatives"/>
    <property type="evidence" value="ECO:0007669"/>
    <property type="project" value="UniProtKB-UniRule"/>
</dbReference>
<dbReference type="GO" id="GO:0071555">
    <property type="term" value="P:cell wall organization"/>
    <property type="evidence" value="ECO:0007669"/>
    <property type="project" value="UniProtKB-KW"/>
</dbReference>
<gene>
    <name evidence="1" type="primary">murL</name>
    <name evidence="4" type="ORF">G3I74_13455</name>
</gene>